<keyword evidence="2" id="KW-1185">Reference proteome</keyword>
<dbReference type="EMBL" id="BX569694">
    <property type="protein sequence ID" value="CAE08417.1"/>
    <property type="molecule type" value="Genomic_DNA"/>
</dbReference>
<dbReference type="STRING" id="84588.SYNW1902"/>
<gene>
    <name evidence="1" type="ordered locus">SYNW1902</name>
</gene>
<dbReference type="AlphaFoldDB" id="Q7U510"/>
<dbReference type="KEGG" id="syw:SYNW1902"/>
<name>Q7U510_PARMW</name>
<accession>Q7U510</accession>
<organism evidence="1 2">
    <name type="scientific">Parasynechococcus marenigrum (strain WH8102)</name>
    <dbReference type="NCBI Taxonomy" id="84588"/>
    <lineage>
        <taxon>Bacteria</taxon>
        <taxon>Bacillati</taxon>
        <taxon>Cyanobacteriota</taxon>
        <taxon>Cyanophyceae</taxon>
        <taxon>Synechococcales</taxon>
        <taxon>Prochlorococcaceae</taxon>
        <taxon>Parasynechococcus</taxon>
        <taxon>Parasynechococcus marenigrum</taxon>
    </lineage>
</organism>
<sequence>MTNSTPNLIAWMAEYQKYLDLIEMDAVEEAAALQNDIQEGLEWVGLTWADLEFASSQQA</sequence>
<evidence type="ECO:0000313" key="2">
    <source>
        <dbReference type="Proteomes" id="UP000001422"/>
    </source>
</evidence>
<protein>
    <submittedName>
        <fullName evidence="1">Uncharacterized protein</fullName>
    </submittedName>
</protein>
<dbReference type="Proteomes" id="UP000001422">
    <property type="component" value="Chromosome"/>
</dbReference>
<reference evidence="1 2" key="1">
    <citation type="journal article" date="2003" name="Nature">
        <title>The genome of a motile marine Synechococcus.</title>
        <authorList>
            <person name="Palenik B."/>
            <person name="Brahamsha B."/>
            <person name="Larimer F."/>
            <person name="Land M."/>
            <person name="Hauser L."/>
            <person name="Chain P."/>
            <person name="Lamerdin J."/>
            <person name="Regala W."/>
            <person name="Allen E.A."/>
            <person name="McCarren J."/>
            <person name="Paulsen I."/>
            <person name="Dufresne A."/>
            <person name="Partensky F."/>
            <person name="Webb E."/>
            <person name="Waterbury J."/>
        </authorList>
    </citation>
    <scope>NUCLEOTIDE SEQUENCE [LARGE SCALE GENOMIC DNA]</scope>
    <source>
        <strain evidence="1 2">WH8102</strain>
    </source>
</reference>
<dbReference type="eggNOG" id="ENOG50308B6">
    <property type="taxonomic scope" value="Bacteria"/>
</dbReference>
<evidence type="ECO:0000313" key="1">
    <source>
        <dbReference type="EMBL" id="CAE08417.1"/>
    </source>
</evidence>
<proteinExistence type="predicted"/>
<dbReference type="HOGENOM" id="CLU_2959267_0_0_3"/>
<dbReference type="RefSeq" id="WP_011128760.1">
    <property type="nucleotide sequence ID" value="NC_005070.1"/>
</dbReference>